<evidence type="ECO:0000256" key="5">
    <source>
        <dbReference type="PIRSR" id="PIRSR000077-4"/>
    </source>
</evidence>
<gene>
    <name evidence="9" type="ORF">HIM_07086</name>
    <name evidence="8" type="ORF">HIM_09558</name>
    <name evidence="7" type="ORF">HIM_12192</name>
</gene>
<feature type="domain" description="Thioredoxin" evidence="6">
    <location>
        <begin position="1"/>
        <end position="104"/>
    </location>
</feature>
<dbReference type="PANTHER" id="PTHR46115">
    <property type="entry name" value="THIOREDOXIN-LIKE PROTEIN 1"/>
    <property type="match status" value="1"/>
</dbReference>
<dbReference type="PRINTS" id="PR00421">
    <property type="entry name" value="THIOREDOXIN"/>
</dbReference>
<evidence type="ECO:0000256" key="4">
    <source>
        <dbReference type="PIRSR" id="PIRSR000077-1"/>
    </source>
</evidence>
<organism evidence="7 10">
    <name type="scientific">Hirsutella minnesotensis 3608</name>
    <dbReference type="NCBI Taxonomy" id="1043627"/>
    <lineage>
        <taxon>Eukaryota</taxon>
        <taxon>Fungi</taxon>
        <taxon>Dikarya</taxon>
        <taxon>Ascomycota</taxon>
        <taxon>Pezizomycotina</taxon>
        <taxon>Sordariomycetes</taxon>
        <taxon>Hypocreomycetidae</taxon>
        <taxon>Hypocreales</taxon>
        <taxon>Ophiocordycipitaceae</taxon>
        <taxon>Hirsutella</taxon>
    </lineage>
</organism>
<dbReference type="InterPro" id="IPR013766">
    <property type="entry name" value="Thioredoxin_domain"/>
</dbReference>
<evidence type="ECO:0000256" key="3">
    <source>
        <dbReference type="PIRNR" id="PIRNR000077"/>
    </source>
</evidence>
<dbReference type="PROSITE" id="PS51352">
    <property type="entry name" value="THIOREDOXIN_2"/>
    <property type="match status" value="1"/>
</dbReference>
<evidence type="ECO:0000256" key="2">
    <source>
        <dbReference type="ARBA" id="ARBA00023157"/>
    </source>
</evidence>
<dbReference type="Proteomes" id="UP000054481">
    <property type="component" value="Unassembled WGS sequence"/>
</dbReference>
<keyword evidence="2 5" id="KW-1015">Disulfide bond</keyword>
<reference evidence="7 10" key="1">
    <citation type="journal article" date="2014" name="Genome Biol. Evol.">
        <title>Comparative genomics and transcriptomics analyses reveal divergent lifestyle features of nematode endoparasitic fungus Hirsutella minnesotensis.</title>
        <authorList>
            <person name="Lai Y."/>
            <person name="Liu K."/>
            <person name="Zhang X."/>
            <person name="Zhang X."/>
            <person name="Li K."/>
            <person name="Wang N."/>
            <person name="Shu C."/>
            <person name="Wu Y."/>
            <person name="Wang C."/>
            <person name="Bushley K.E."/>
            <person name="Xiang M."/>
            <person name="Liu X."/>
        </authorList>
    </citation>
    <scope>NUCLEOTIDE SEQUENCE [LARGE SCALE GENOMIC DNA]</scope>
    <source>
        <strain evidence="7 10">3608</strain>
    </source>
</reference>
<dbReference type="CDD" id="cd02947">
    <property type="entry name" value="TRX_family"/>
    <property type="match status" value="1"/>
</dbReference>
<dbReference type="InterPro" id="IPR005746">
    <property type="entry name" value="Thioredoxin"/>
</dbReference>
<comment type="similarity">
    <text evidence="1 3">Belongs to the thioredoxin family.</text>
</comment>
<evidence type="ECO:0000313" key="10">
    <source>
        <dbReference type="Proteomes" id="UP000054481"/>
    </source>
</evidence>
<dbReference type="EMBL" id="KQ030900">
    <property type="protein sequence ID" value="KJZ68415.1"/>
    <property type="molecule type" value="Genomic_DNA"/>
</dbReference>
<dbReference type="Gene3D" id="3.40.30.10">
    <property type="entry name" value="Glutaredoxin"/>
    <property type="match status" value="1"/>
</dbReference>
<dbReference type="EMBL" id="KQ030534">
    <property type="protein sequence ID" value="KJZ73530.1"/>
    <property type="molecule type" value="Genomic_DNA"/>
</dbReference>
<evidence type="ECO:0000313" key="7">
    <source>
        <dbReference type="EMBL" id="KJZ68415.1"/>
    </source>
</evidence>
<accession>A0A0F7ZIB0</accession>
<feature type="site" description="Deprotonates C-terminal active site Cys" evidence="4">
    <location>
        <position position="24"/>
    </location>
</feature>
<dbReference type="PIRSF" id="PIRSF000077">
    <property type="entry name" value="Thioredoxin"/>
    <property type="match status" value="1"/>
</dbReference>
<name>A0A0F7ZIB0_9HYPO</name>
<proteinExistence type="inferred from homology"/>
<feature type="active site" description="Nucleophile" evidence="4">
    <location>
        <position position="30"/>
    </location>
</feature>
<dbReference type="PROSITE" id="PS00194">
    <property type="entry name" value="THIOREDOXIN_1"/>
    <property type="match status" value="1"/>
</dbReference>
<evidence type="ECO:0000313" key="8">
    <source>
        <dbReference type="EMBL" id="KJZ71031.1"/>
    </source>
</evidence>
<dbReference type="SUPFAM" id="SSF52833">
    <property type="entry name" value="Thioredoxin-like"/>
    <property type="match status" value="1"/>
</dbReference>
<protein>
    <recommendedName>
        <fullName evidence="3">Thioredoxin</fullName>
    </recommendedName>
</protein>
<dbReference type="InterPro" id="IPR036249">
    <property type="entry name" value="Thioredoxin-like_sf"/>
</dbReference>
<evidence type="ECO:0000259" key="6">
    <source>
        <dbReference type="PROSITE" id="PS51352"/>
    </source>
</evidence>
<feature type="site" description="Contributes to redox potential value" evidence="4">
    <location>
        <position position="32"/>
    </location>
</feature>
<keyword evidence="10" id="KW-1185">Reference proteome</keyword>
<keyword evidence="5" id="KW-0676">Redox-active center</keyword>
<dbReference type="AlphaFoldDB" id="A0A0F7ZIB0"/>
<dbReference type="InterPro" id="IPR017937">
    <property type="entry name" value="Thioredoxin_CS"/>
</dbReference>
<sequence>MIIIVTSKEAFEELLSRNAKVVVDFFATWCGPCQVISPKFEAMALEYPDIVFANVDIDRLPSVSEKAGVRAVPTFRAYLNGENIDELPGADLAKLKHLIEELSKA</sequence>
<evidence type="ECO:0000256" key="1">
    <source>
        <dbReference type="ARBA" id="ARBA00008987"/>
    </source>
</evidence>
<feature type="site" description="Contributes to redox potential value" evidence="4">
    <location>
        <position position="31"/>
    </location>
</feature>
<dbReference type="EMBL" id="KQ030591">
    <property type="protein sequence ID" value="KJZ71031.1"/>
    <property type="molecule type" value="Genomic_DNA"/>
</dbReference>
<feature type="active site" description="Nucleophile" evidence="4">
    <location>
        <position position="33"/>
    </location>
</feature>
<evidence type="ECO:0000313" key="9">
    <source>
        <dbReference type="EMBL" id="KJZ73530.1"/>
    </source>
</evidence>
<dbReference type="OrthoDB" id="19690at2759"/>
<feature type="disulfide bond" description="Redox-active" evidence="5">
    <location>
        <begin position="30"/>
        <end position="33"/>
    </location>
</feature>
<dbReference type="FunFam" id="3.40.30.10:FF:000245">
    <property type="entry name" value="Thioredoxin"/>
    <property type="match status" value="1"/>
</dbReference>
<dbReference type="Pfam" id="PF00085">
    <property type="entry name" value="Thioredoxin"/>
    <property type="match status" value="1"/>
</dbReference>
<dbReference type="GO" id="GO:0015035">
    <property type="term" value="F:protein-disulfide reductase activity"/>
    <property type="evidence" value="ECO:0007669"/>
    <property type="project" value="InterPro"/>
</dbReference>